<accession>A0AAP8QH15</accession>
<proteinExistence type="predicted"/>
<name>A0AAP8QH15_BRELA</name>
<dbReference type="AlphaFoldDB" id="A0AAP8QH15"/>
<sequence length="71" mass="8282">MDLLEKRLKEELEALDDDSLLEHFWIFCMKYAEGRVGHCYVEKVKGVILRRLENKNDPSANGPSVENTYQP</sequence>
<dbReference type="RefSeq" id="WP_104030895.1">
    <property type="nucleotide sequence ID" value="NZ_PRKQ01000003.1"/>
</dbReference>
<dbReference type="Proteomes" id="UP000239759">
    <property type="component" value="Unassembled WGS sequence"/>
</dbReference>
<gene>
    <name evidence="1" type="ORF">C4A77_04435</name>
</gene>
<evidence type="ECO:0000313" key="1">
    <source>
        <dbReference type="EMBL" id="PPB10878.1"/>
    </source>
</evidence>
<organism evidence="1 2">
    <name type="scientific">Brevibacillus laterosporus</name>
    <name type="common">Bacillus laterosporus</name>
    <dbReference type="NCBI Taxonomy" id="1465"/>
    <lineage>
        <taxon>Bacteria</taxon>
        <taxon>Bacillati</taxon>
        <taxon>Bacillota</taxon>
        <taxon>Bacilli</taxon>
        <taxon>Bacillales</taxon>
        <taxon>Paenibacillaceae</taxon>
        <taxon>Brevibacillus</taxon>
    </lineage>
</organism>
<protein>
    <submittedName>
        <fullName evidence="1">Uncharacterized protein</fullName>
    </submittedName>
</protein>
<reference evidence="1 2" key="1">
    <citation type="submission" date="2018-02" db="EMBL/GenBank/DDBJ databases">
        <title>Comparative analysis of genomes of three Brevibacillus laterosporus strains producers of potent antimicrobials isolated from silage.</title>
        <authorList>
            <person name="Kojic M."/>
            <person name="Miljkovic M."/>
            <person name="Studholme D."/>
            <person name="Filipic B."/>
        </authorList>
    </citation>
    <scope>NUCLEOTIDE SEQUENCE [LARGE SCALE GENOMIC DNA]</scope>
    <source>
        <strain evidence="1 2">BGSP11</strain>
    </source>
</reference>
<dbReference type="EMBL" id="PRKQ01000003">
    <property type="protein sequence ID" value="PPB10878.1"/>
    <property type="molecule type" value="Genomic_DNA"/>
</dbReference>
<comment type="caution">
    <text evidence="1">The sequence shown here is derived from an EMBL/GenBank/DDBJ whole genome shotgun (WGS) entry which is preliminary data.</text>
</comment>
<evidence type="ECO:0000313" key="2">
    <source>
        <dbReference type="Proteomes" id="UP000239759"/>
    </source>
</evidence>